<gene>
    <name evidence="3" type="ORF">BCR32DRAFT_264923</name>
</gene>
<accession>A0A1Y1XLA1</accession>
<evidence type="ECO:0000256" key="1">
    <source>
        <dbReference type="ARBA" id="ARBA00022737"/>
    </source>
</evidence>
<evidence type="ECO:0000313" key="4">
    <source>
        <dbReference type="Proteomes" id="UP000193944"/>
    </source>
</evidence>
<dbReference type="InterPro" id="IPR036770">
    <property type="entry name" value="Ankyrin_rpt-contain_sf"/>
</dbReference>
<reference evidence="3 4" key="2">
    <citation type="submission" date="2016-08" db="EMBL/GenBank/DDBJ databases">
        <title>Pervasive Adenine N6-methylation of Active Genes in Fungi.</title>
        <authorList>
            <consortium name="DOE Joint Genome Institute"/>
            <person name="Mondo S.J."/>
            <person name="Dannebaum R.O."/>
            <person name="Kuo R.C."/>
            <person name="Labutti K."/>
            <person name="Haridas S."/>
            <person name="Kuo A."/>
            <person name="Salamov A."/>
            <person name="Ahrendt S.R."/>
            <person name="Lipzen A."/>
            <person name="Sullivan W."/>
            <person name="Andreopoulos W.B."/>
            <person name="Clum A."/>
            <person name="Lindquist E."/>
            <person name="Daum C."/>
            <person name="Ramamoorthy G.K."/>
            <person name="Gryganskyi A."/>
            <person name="Culley D."/>
            <person name="Magnuson J.K."/>
            <person name="James T.Y."/>
            <person name="O'Malley M.A."/>
            <person name="Stajich J.E."/>
            <person name="Spatafora J.W."/>
            <person name="Visel A."/>
            <person name="Grigoriev I.V."/>
        </authorList>
    </citation>
    <scope>NUCLEOTIDE SEQUENCE [LARGE SCALE GENOMIC DNA]</scope>
    <source>
        <strain evidence="3 4">S4</strain>
    </source>
</reference>
<dbReference type="STRING" id="1754192.A0A1Y1XLA1"/>
<reference evidence="3 4" key="1">
    <citation type="submission" date="2016-08" db="EMBL/GenBank/DDBJ databases">
        <title>A Parts List for Fungal Cellulosomes Revealed by Comparative Genomics.</title>
        <authorList>
            <consortium name="DOE Joint Genome Institute"/>
            <person name="Haitjema C.H."/>
            <person name="Gilmore S.P."/>
            <person name="Henske J.K."/>
            <person name="Solomon K.V."/>
            <person name="De Groot R."/>
            <person name="Kuo A."/>
            <person name="Mondo S.J."/>
            <person name="Salamov A.A."/>
            <person name="Labutti K."/>
            <person name="Zhao Z."/>
            <person name="Chiniquy J."/>
            <person name="Barry K."/>
            <person name="Brewer H.M."/>
            <person name="Purvine S.O."/>
            <person name="Wright A.T."/>
            <person name="Boxma B."/>
            <person name="Van Alen T."/>
            <person name="Hackstein J.H."/>
            <person name="Baker S.E."/>
            <person name="Grigoriev I.V."/>
            <person name="O'Malley M.A."/>
        </authorList>
    </citation>
    <scope>NUCLEOTIDE SEQUENCE [LARGE SCALE GENOMIC DNA]</scope>
    <source>
        <strain evidence="3 4">S4</strain>
    </source>
</reference>
<sequence length="698" mass="82691">MSLDINDNKSINDGILELIKSNNKDELEILLKFNNDKIKIDENVYNTVIINDNLEIYKLLIKYDKKDNIFLIFNKNPPFINYLFKNENYLNVFIEEISLYNNNNNNNNKDKDKDKNDRTPLLFTYFFQKYINRININENLYNLLVKYDNLEIFKFVSNNDKMENIYSLIEKNPLIFNYIFKNEDILRKLSTEISKFYCEYGFPASIKNNLNNKRTILFSKRFIMALLKKHKEEFLNYLREDYIFDNTFIIELILCFKNFHDISPNELNELINNRNSKIPFKEVIKKFISVYDYAGLKLLIIFLNKHKIIIDINEIWIRFLKLIIITNKGTSNEKKELMDLIFKYANNNNIFLDVHKKDIDGNFPLLLAVQSNNIEIIQLFIDYANENNIILNFNEKIKNKLENSITIAIWNNDMDIVNLIIDYSNKNNIILEVDSETVGNLPIVSAISNNNIKMMELLIKYANEKILIYELNGIYQFPHSDLAPIDLIIRNNNIKMLNLFMDYATKNNIIINIGSPFRNDCYPIFEAIKNNNIHIIKLLIDYANKNNMILQINQKYDDNSSPLTMAFRKNNNKIINLIFDYANNNNIILDINQKDYNFIKYKLPIEIAVENNNTKLVELLINYAEKNNILLEIKGNSLIKKAKSNGNVRIINLLSKYANQNIIELETEKNFKNPIYQCLYPLKLILKKKRYLQLYYKI</sequence>
<name>A0A1Y1XLA1_9FUNG</name>
<keyword evidence="2" id="KW-0040">ANK repeat</keyword>
<evidence type="ECO:0000313" key="3">
    <source>
        <dbReference type="EMBL" id="ORX86540.1"/>
    </source>
</evidence>
<proteinExistence type="predicted"/>
<dbReference type="PANTHER" id="PTHR24198">
    <property type="entry name" value="ANKYRIN REPEAT AND PROTEIN KINASE DOMAIN-CONTAINING PROTEIN"/>
    <property type="match status" value="1"/>
</dbReference>
<keyword evidence="4" id="KW-1185">Reference proteome</keyword>
<protein>
    <submittedName>
        <fullName evidence="3">Ankyrin</fullName>
    </submittedName>
</protein>
<dbReference type="Proteomes" id="UP000193944">
    <property type="component" value="Unassembled WGS sequence"/>
</dbReference>
<dbReference type="AlphaFoldDB" id="A0A1Y1XLA1"/>
<organism evidence="3 4">
    <name type="scientific">Anaeromyces robustus</name>
    <dbReference type="NCBI Taxonomy" id="1754192"/>
    <lineage>
        <taxon>Eukaryota</taxon>
        <taxon>Fungi</taxon>
        <taxon>Fungi incertae sedis</taxon>
        <taxon>Chytridiomycota</taxon>
        <taxon>Chytridiomycota incertae sedis</taxon>
        <taxon>Neocallimastigomycetes</taxon>
        <taxon>Neocallimastigales</taxon>
        <taxon>Neocallimastigaceae</taxon>
        <taxon>Anaeromyces</taxon>
    </lineage>
</organism>
<dbReference type="SMART" id="SM00248">
    <property type="entry name" value="ANK"/>
    <property type="match status" value="8"/>
</dbReference>
<dbReference type="SUPFAM" id="SSF48403">
    <property type="entry name" value="Ankyrin repeat"/>
    <property type="match status" value="2"/>
</dbReference>
<keyword evidence="1" id="KW-0677">Repeat</keyword>
<comment type="caution">
    <text evidence="3">The sequence shown here is derived from an EMBL/GenBank/DDBJ whole genome shotgun (WGS) entry which is preliminary data.</text>
</comment>
<dbReference type="PANTHER" id="PTHR24198:SF165">
    <property type="entry name" value="ANKYRIN REPEAT-CONTAINING PROTEIN-RELATED"/>
    <property type="match status" value="1"/>
</dbReference>
<dbReference type="InterPro" id="IPR002110">
    <property type="entry name" value="Ankyrin_rpt"/>
</dbReference>
<dbReference type="Gene3D" id="1.25.40.20">
    <property type="entry name" value="Ankyrin repeat-containing domain"/>
    <property type="match status" value="2"/>
</dbReference>
<evidence type="ECO:0000256" key="2">
    <source>
        <dbReference type="ARBA" id="ARBA00023043"/>
    </source>
</evidence>
<dbReference type="EMBL" id="MCFG01000020">
    <property type="protein sequence ID" value="ORX86540.1"/>
    <property type="molecule type" value="Genomic_DNA"/>
</dbReference>